<dbReference type="Proteomes" id="UP001150603">
    <property type="component" value="Unassembled WGS sequence"/>
</dbReference>
<comment type="caution">
    <text evidence="1">The sequence shown here is derived from an EMBL/GenBank/DDBJ whole genome shotgun (WGS) entry which is preliminary data.</text>
</comment>
<sequence>MNQASRFGVAYVARALCTSQPLASSAQALRFSKPTAMSSLRTSSILLNASWTRSFHSSPMRRNEAVTASAPSSVAETVATAAQTQLDSAPVVQAAMQIGDLAKYGLDTTLPTRLTEYALEFVHVTTGLPWWATIAAVVVAIRAACFPLAVFGQRNVAKLNNHKPELTLIMEEQKRAQAAGDVIATSRAANEMRQFYKRRGIYPFRGALAGAASAPFMMLLFLALRDLAKVPVAHMETGGLWWFTDLSVMDPTYILPVLSCVGMMGVIELQSKLNSATEQSQQAKILMRCMGVGMAYFTSGLPAGIFTFWVVNNIVSLGQVSLMHTNWFRKKYGVVDVEKVKFAREQESSIPKIDLQAMMGKKKPTKFVVKHKDISAPKSQ</sequence>
<gene>
    <name evidence="1" type="ORF">FBU59_000102</name>
</gene>
<reference evidence="1" key="1">
    <citation type="submission" date="2022-07" db="EMBL/GenBank/DDBJ databases">
        <title>Phylogenomic reconstructions and comparative analyses of Kickxellomycotina fungi.</title>
        <authorList>
            <person name="Reynolds N.K."/>
            <person name="Stajich J.E."/>
            <person name="Barry K."/>
            <person name="Grigoriev I.V."/>
            <person name="Crous P."/>
            <person name="Smith M.E."/>
        </authorList>
    </citation>
    <scope>NUCLEOTIDE SEQUENCE</scope>
    <source>
        <strain evidence="1">NRRL 5244</strain>
    </source>
</reference>
<name>A0ACC1JHR7_9FUNG</name>
<keyword evidence="2" id="KW-1185">Reference proteome</keyword>
<evidence type="ECO:0000313" key="1">
    <source>
        <dbReference type="EMBL" id="KAJ1951530.1"/>
    </source>
</evidence>
<proteinExistence type="predicted"/>
<evidence type="ECO:0000313" key="2">
    <source>
        <dbReference type="Proteomes" id="UP001150603"/>
    </source>
</evidence>
<dbReference type="EMBL" id="JANBPW010000007">
    <property type="protein sequence ID" value="KAJ1951530.1"/>
    <property type="molecule type" value="Genomic_DNA"/>
</dbReference>
<protein>
    <submittedName>
        <fullName evidence="1">Uncharacterized protein</fullName>
    </submittedName>
</protein>
<organism evidence="1 2">
    <name type="scientific">Linderina macrospora</name>
    <dbReference type="NCBI Taxonomy" id="4868"/>
    <lineage>
        <taxon>Eukaryota</taxon>
        <taxon>Fungi</taxon>
        <taxon>Fungi incertae sedis</taxon>
        <taxon>Zoopagomycota</taxon>
        <taxon>Kickxellomycotina</taxon>
        <taxon>Kickxellomycetes</taxon>
        <taxon>Kickxellales</taxon>
        <taxon>Kickxellaceae</taxon>
        <taxon>Linderina</taxon>
    </lineage>
</organism>
<accession>A0ACC1JHR7</accession>